<dbReference type="InterPro" id="IPR051477">
    <property type="entry name" value="Expansin_CellWall"/>
</dbReference>
<feature type="compositionally biased region" description="Polar residues" evidence="2">
    <location>
        <begin position="402"/>
        <end position="422"/>
    </location>
</feature>
<feature type="region of interest" description="Disordered" evidence="2">
    <location>
        <begin position="276"/>
        <end position="315"/>
    </location>
</feature>
<evidence type="ECO:0000313" key="6">
    <source>
        <dbReference type="Proteomes" id="UP001162031"/>
    </source>
</evidence>
<keyword evidence="3" id="KW-0812">Transmembrane</keyword>
<feature type="chain" id="PRO_5043718065" description="Expansin-like EG45 domain-containing protein" evidence="4">
    <location>
        <begin position="21"/>
        <end position="642"/>
    </location>
</feature>
<keyword evidence="3" id="KW-1133">Transmembrane helix</keyword>
<dbReference type="Gene3D" id="2.40.40.10">
    <property type="entry name" value="RlpA-like domain"/>
    <property type="match status" value="1"/>
</dbReference>
<dbReference type="EMBL" id="CANTFL010000388">
    <property type="protein sequence ID" value="CAI5721641.1"/>
    <property type="molecule type" value="Genomic_DNA"/>
</dbReference>
<evidence type="ECO:0000256" key="3">
    <source>
        <dbReference type="SAM" id="Phobius"/>
    </source>
</evidence>
<comment type="caution">
    <text evidence="5">The sequence shown here is derived from an EMBL/GenBank/DDBJ whole genome shotgun (WGS) entry which is preliminary data.</text>
</comment>
<feature type="compositionally biased region" description="Polar residues" evidence="2">
    <location>
        <begin position="573"/>
        <end position="587"/>
    </location>
</feature>
<dbReference type="InterPro" id="IPR036908">
    <property type="entry name" value="RlpA-like_sf"/>
</dbReference>
<feature type="region of interest" description="Disordered" evidence="2">
    <location>
        <begin position="373"/>
        <end position="642"/>
    </location>
</feature>
<feature type="transmembrane region" description="Helical" evidence="3">
    <location>
        <begin position="249"/>
        <end position="271"/>
    </location>
</feature>
<feature type="compositionally biased region" description="Polar residues" evidence="2">
    <location>
        <begin position="533"/>
        <end position="553"/>
    </location>
</feature>
<accession>A0AAV0TLA7</accession>
<feature type="compositionally biased region" description="Low complexity" evidence="2">
    <location>
        <begin position="592"/>
        <end position="606"/>
    </location>
</feature>
<evidence type="ECO:0000256" key="1">
    <source>
        <dbReference type="ARBA" id="ARBA00022729"/>
    </source>
</evidence>
<keyword evidence="3" id="KW-0472">Membrane</keyword>
<dbReference type="Gene3D" id="1.20.5.510">
    <property type="entry name" value="Single helix bin"/>
    <property type="match status" value="1"/>
</dbReference>
<evidence type="ECO:0000256" key="2">
    <source>
        <dbReference type="SAM" id="MobiDB-lite"/>
    </source>
</evidence>
<evidence type="ECO:0000313" key="5">
    <source>
        <dbReference type="EMBL" id="CAI5721641.1"/>
    </source>
</evidence>
<name>A0AAV0TLA7_HYABA</name>
<dbReference type="CDD" id="cd22191">
    <property type="entry name" value="DPBB_RlpA_EXP_N-like"/>
    <property type="match status" value="1"/>
</dbReference>
<dbReference type="PANTHER" id="PTHR31836:SF21">
    <property type="entry name" value="EXPANSIN-LIKE PROTEIN 7"/>
    <property type="match status" value="1"/>
</dbReference>
<feature type="compositionally biased region" description="Basic and acidic residues" evidence="2">
    <location>
        <begin position="446"/>
        <end position="460"/>
    </location>
</feature>
<feature type="signal peptide" evidence="4">
    <location>
        <begin position="1"/>
        <end position="20"/>
    </location>
</feature>
<proteinExistence type="predicted"/>
<gene>
    <name evidence="5" type="ORF">HBR001_LOCUS2673</name>
</gene>
<sequence>MLRWTARLASAAALADLIAASGGAVSSYDISDPMFGSCRLKGIAPASANFKLYASLSNKDVELNEACGRCVTVTRDDDPRLSTSAYVLNVCDGCASRSIQLSRDALAALDIRPNDRQPRVSYAFDTCPPALMAGDIKACIMEGASETYVPLQFFNSQKVITAATINGVPATSNAANFLFSANPSFPSSTWFENVDFSVTSDSGETLNSTLAFDSASGCATSTVQFFSASTADGVRGGASSASDSSSSGAIIGGVCGGVGALLLVVGSVLFLRRRKRAARDTDDPENELENQFLSPAVKPSKAAPSTSLQDDRQPLASPTVDYAESFSPAASNKTAHSKVGTMSSPMLMSKAPAAAPVVAASAPAKVLAPARRASAAPPASSPPVMAGARPTSPKPAHAPTTYAFSSKLDTSPSKPSVKSAPTLSAPVVHHPPSRTGFFDDDDDEENRSSFDIDDMRETEARAASIDPLNQLDPVPSFAPYSAADPYANTVTSPQSNVRATSLRRPGSKVNAAKVSGRGDSDRFANDSVVSDPDSYTSEAPRQRNGSFSSNGTLASGRAFPSPATDASLLSGRPSFSTDSNRMTNSPVRDNGASPAAQPSADSATSQRSMGSMRESGGYSVDSLNILGYPYSKKSGRQHNSTG</sequence>
<dbReference type="AlphaFoldDB" id="A0AAV0TLA7"/>
<dbReference type="SUPFAM" id="SSF50685">
    <property type="entry name" value="Barwin-like endoglucanases"/>
    <property type="match status" value="1"/>
</dbReference>
<protein>
    <recommendedName>
        <fullName evidence="7">Expansin-like EG45 domain-containing protein</fullName>
    </recommendedName>
</protein>
<keyword evidence="1 4" id="KW-0732">Signal</keyword>
<feature type="compositionally biased region" description="Polar residues" evidence="2">
    <location>
        <begin position="488"/>
        <end position="499"/>
    </location>
</feature>
<evidence type="ECO:0000256" key="4">
    <source>
        <dbReference type="SAM" id="SignalP"/>
    </source>
</evidence>
<keyword evidence="6" id="KW-1185">Reference proteome</keyword>
<evidence type="ECO:0008006" key="7">
    <source>
        <dbReference type="Google" id="ProtNLM"/>
    </source>
</evidence>
<dbReference type="Proteomes" id="UP001162031">
    <property type="component" value="Unassembled WGS sequence"/>
</dbReference>
<organism evidence="5 6">
    <name type="scientific">Hyaloperonospora brassicae</name>
    <name type="common">Brassica downy mildew</name>
    <name type="synonym">Peronospora brassicae</name>
    <dbReference type="NCBI Taxonomy" id="162125"/>
    <lineage>
        <taxon>Eukaryota</taxon>
        <taxon>Sar</taxon>
        <taxon>Stramenopiles</taxon>
        <taxon>Oomycota</taxon>
        <taxon>Peronosporomycetes</taxon>
        <taxon>Peronosporales</taxon>
        <taxon>Peronosporaceae</taxon>
        <taxon>Hyaloperonospora</taxon>
    </lineage>
</organism>
<reference evidence="5" key="1">
    <citation type="submission" date="2022-12" db="EMBL/GenBank/DDBJ databases">
        <authorList>
            <person name="Webb A."/>
        </authorList>
    </citation>
    <scope>NUCLEOTIDE SEQUENCE</scope>
    <source>
        <strain evidence="5">Hp1</strain>
    </source>
</reference>
<dbReference type="PANTHER" id="PTHR31836">
    <property type="match status" value="1"/>
</dbReference>